<evidence type="ECO:0000256" key="1">
    <source>
        <dbReference type="PROSITE-ProRule" id="PRU00221"/>
    </source>
</evidence>
<keyword evidence="3" id="KW-1185">Reference proteome</keyword>
<accession>A0A919C2Q7</accession>
<dbReference type="SUPFAM" id="SSF50998">
    <property type="entry name" value="Quinoprotein alcohol dehydrogenase-like"/>
    <property type="match status" value="1"/>
</dbReference>
<dbReference type="InterPro" id="IPR011047">
    <property type="entry name" value="Quinoprotein_ADH-like_sf"/>
</dbReference>
<organism evidence="2 3">
    <name type="scientific">Streptomyces capoamus</name>
    <dbReference type="NCBI Taxonomy" id="68183"/>
    <lineage>
        <taxon>Bacteria</taxon>
        <taxon>Bacillati</taxon>
        <taxon>Actinomycetota</taxon>
        <taxon>Actinomycetes</taxon>
        <taxon>Kitasatosporales</taxon>
        <taxon>Streptomycetaceae</taxon>
        <taxon>Streptomyces</taxon>
    </lineage>
</organism>
<dbReference type="InterPro" id="IPR001680">
    <property type="entry name" value="WD40_rpt"/>
</dbReference>
<reference evidence="3" key="1">
    <citation type="journal article" date="2019" name="Int. J. Syst. Evol. Microbiol.">
        <title>The Global Catalogue of Microorganisms (GCM) 10K type strain sequencing project: providing services to taxonomists for standard genome sequencing and annotation.</title>
        <authorList>
            <consortium name="The Broad Institute Genomics Platform"/>
            <consortium name="The Broad Institute Genome Sequencing Center for Infectious Disease"/>
            <person name="Wu L."/>
            <person name="Ma J."/>
        </authorList>
    </citation>
    <scope>NUCLEOTIDE SEQUENCE [LARGE SCALE GENOMIC DNA]</scope>
    <source>
        <strain evidence="3">JCM 4253</strain>
    </source>
</reference>
<dbReference type="SMART" id="SM00320">
    <property type="entry name" value="WD40"/>
    <property type="match status" value="1"/>
</dbReference>
<dbReference type="InterPro" id="IPR015943">
    <property type="entry name" value="WD40/YVTN_repeat-like_dom_sf"/>
</dbReference>
<evidence type="ECO:0000313" key="2">
    <source>
        <dbReference type="EMBL" id="GHG43133.1"/>
    </source>
</evidence>
<dbReference type="Proteomes" id="UP000619355">
    <property type="component" value="Unassembled WGS sequence"/>
</dbReference>
<proteinExistence type="predicted"/>
<dbReference type="PROSITE" id="PS50082">
    <property type="entry name" value="WD_REPEATS_2"/>
    <property type="match status" value="1"/>
</dbReference>
<protein>
    <recommendedName>
        <fullName evidence="4">WD40 repeat domain-containing protein</fullName>
    </recommendedName>
</protein>
<dbReference type="AlphaFoldDB" id="A0A919C2Q7"/>
<evidence type="ECO:0000313" key="3">
    <source>
        <dbReference type="Proteomes" id="UP000619355"/>
    </source>
</evidence>
<dbReference type="RefSeq" id="WP_368860001.1">
    <property type="nucleotide sequence ID" value="NZ_BNBF01000004.1"/>
</dbReference>
<sequence>MRVSDTATGAVRARLTGHRGPVRAVEFSPDGRLVATAGDDWTRACGT</sequence>
<dbReference type="Pfam" id="PF00400">
    <property type="entry name" value="WD40"/>
    <property type="match status" value="1"/>
</dbReference>
<name>A0A919C2Q7_9ACTN</name>
<dbReference type="EMBL" id="BNBF01000004">
    <property type="protein sequence ID" value="GHG43133.1"/>
    <property type="molecule type" value="Genomic_DNA"/>
</dbReference>
<comment type="caution">
    <text evidence="2">The sequence shown here is derived from an EMBL/GenBank/DDBJ whole genome shotgun (WGS) entry which is preliminary data.</text>
</comment>
<keyword evidence="1" id="KW-0853">WD repeat</keyword>
<dbReference type="Gene3D" id="2.130.10.10">
    <property type="entry name" value="YVTN repeat-like/Quinoprotein amine dehydrogenase"/>
    <property type="match status" value="1"/>
</dbReference>
<feature type="repeat" description="WD" evidence="1">
    <location>
        <begin position="15"/>
        <end position="40"/>
    </location>
</feature>
<evidence type="ECO:0008006" key="4">
    <source>
        <dbReference type="Google" id="ProtNLM"/>
    </source>
</evidence>
<dbReference type="PROSITE" id="PS50294">
    <property type="entry name" value="WD_REPEATS_REGION"/>
    <property type="match status" value="1"/>
</dbReference>
<gene>
    <name evidence="2" type="ORF">GCM10018980_19810</name>
</gene>